<dbReference type="CDD" id="cd12108">
    <property type="entry name" value="Hr-like"/>
    <property type="match status" value="1"/>
</dbReference>
<keyword evidence="3" id="KW-1185">Reference proteome</keyword>
<protein>
    <recommendedName>
        <fullName evidence="1">Hemerythrin-like domain-containing protein</fullName>
    </recommendedName>
</protein>
<dbReference type="Gene3D" id="1.20.120.520">
    <property type="entry name" value="nmb1532 protein domain like"/>
    <property type="match status" value="1"/>
</dbReference>
<proteinExistence type="predicted"/>
<dbReference type="RefSeq" id="XP_045955965.1">
    <property type="nucleotide sequence ID" value="XM_046107635.1"/>
</dbReference>
<sequence>MGHWFEGPFPLVPTPFAALPAGEKQDVCNETATEMALAHNVLIRGLNSIYHQAQYVRAEDQRDFVGYAKNFVTVLTVHHDCEEESFFLAVEKMTGEVGVMERNAEQHQVFHGGLDSLQNYLTLVANGAEVYDGDIIVRIIDGFGTPLSEHLSEEVQSLVELKRFGPERMKGLANALKAEGQANLKKIGLLGGVVYAFLGHDATWENGLWADFPPTPPGLKPLVMKGLYYWHSAWWKFSPCDQNFMPRSKPYASPE</sequence>
<dbReference type="InterPro" id="IPR053206">
    <property type="entry name" value="Dimeric_xanthone_biosynth"/>
</dbReference>
<organism evidence="2 3">
    <name type="scientific">Truncatella angustata</name>
    <dbReference type="NCBI Taxonomy" id="152316"/>
    <lineage>
        <taxon>Eukaryota</taxon>
        <taxon>Fungi</taxon>
        <taxon>Dikarya</taxon>
        <taxon>Ascomycota</taxon>
        <taxon>Pezizomycotina</taxon>
        <taxon>Sordariomycetes</taxon>
        <taxon>Xylariomycetidae</taxon>
        <taxon>Amphisphaeriales</taxon>
        <taxon>Sporocadaceae</taxon>
        <taxon>Truncatella</taxon>
    </lineage>
</organism>
<dbReference type="PANTHER" id="PTHR38048:SF2">
    <property type="entry name" value="HEMERYTHRIN-LIKE DOMAIN-CONTAINING PROTEIN"/>
    <property type="match status" value="1"/>
</dbReference>
<name>A0A9P8UGM2_9PEZI</name>
<evidence type="ECO:0000313" key="3">
    <source>
        <dbReference type="Proteomes" id="UP000758603"/>
    </source>
</evidence>
<dbReference type="PANTHER" id="PTHR38048">
    <property type="entry name" value="EXPRESSED PROTEIN"/>
    <property type="match status" value="1"/>
</dbReference>
<dbReference type="GeneID" id="70136526"/>
<evidence type="ECO:0000313" key="2">
    <source>
        <dbReference type="EMBL" id="KAH6651687.1"/>
    </source>
</evidence>
<dbReference type="InterPro" id="IPR012312">
    <property type="entry name" value="Hemerythrin-like"/>
</dbReference>
<accession>A0A9P8UGM2</accession>
<dbReference type="Pfam" id="PF01814">
    <property type="entry name" value="Hemerythrin"/>
    <property type="match status" value="1"/>
</dbReference>
<dbReference type="Proteomes" id="UP000758603">
    <property type="component" value="Unassembled WGS sequence"/>
</dbReference>
<dbReference type="EMBL" id="JAGPXC010000006">
    <property type="protein sequence ID" value="KAH6651687.1"/>
    <property type="molecule type" value="Genomic_DNA"/>
</dbReference>
<comment type="caution">
    <text evidence="2">The sequence shown here is derived from an EMBL/GenBank/DDBJ whole genome shotgun (WGS) entry which is preliminary data.</text>
</comment>
<dbReference type="OrthoDB" id="58416at2759"/>
<feature type="domain" description="Hemerythrin-like" evidence="1">
    <location>
        <begin position="35"/>
        <end position="157"/>
    </location>
</feature>
<gene>
    <name evidence="2" type="ORF">BKA67DRAFT_660478</name>
</gene>
<dbReference type="AlphaFoldDB" id="A0A9P8UGM2"/>
<reference evidence="2" key="1">
    <citation type="journal article" date="2021" name="Nat. Commun.">
        <title>Genetic determinants of endophytism in the Arabidopsis root mycobiome.</title>
        <authorList>
            <person name="Mesny F."/>
            <person name="Miyauchi S."/>
            <person name="Thiergart T."/>
            <person name="Pickel B."/>
            <person name="Atanasova L."/>
            <person name="Karlsson M."/>
            <person name="Huettel B."/>
            <person name="Barry K.W."/>
            <person name="Haridas S."/>
            <person name="Chen C."/>
            <person name="Bauer D."/>
            <person name="Andreopoulos W."/>
            <person name="Pangilinan J."/>
            <person name="LaButti K."/>
            <person name="Riley R."/>
            <person name="Lipzen A."/>
            <person name="Clum A."/>
            <person name="Drula E."/>
            <person name="Henrissat B."/>
            <person name="Kohler A."/>
            <person name="Grigoriev I.V."/>
            <person name="Martin F.M."/>
            <person name="Hacquard S."/>
        </authorList>
    </citation>
    <scope>NUCLEOTIDE SEQUENCE</scope>
    <source>
        <strain evidence="2">MPI-SDFR-AT-0073</strain>
    </source>
</reference>
<evidence type="ECO:0000259" key="1">
    <source>
        <dbReference type="Pfam" id="PF01814"/>
    </source>
</evidence>